<name>A0A133VAF6_9EURY</name>
<dbReference type="SUPFAM" id="SSF53271">
    <property type="entry name" value="PRTase-like"/>
    <property type="match status" value="1"/>
</dbReference>
<sequence>MGARRHRVSEEEFRAEINYTNFDPLPENGVLIIGDTIATGSTLSRALGEVRDELRRRDYGVKRLVVFSIAAAFRGCTKLLEWEKRFREWWPDFEVHLFAAEALFGLESGTHLRFRKPEEAIVPTNTKKYVTRTYGDYEEAYLPGNICSIFDWGDRNFKPDRHLEDVLKFARTSIEKAEDDKSKEILEELEEGALAELERYKSSIGE</sequence>
<comment type="caution">
    <text evidence="1">The sequence shown here is derived from an EMBL/GenBank/DDBJ whole genome shotgun (WGS) entry which is preliminary data.</text>
</comment>
<evidence type="ECO:0008006" key="3">
    <source>
        <dbReference type="Google" id="ProtNLM"/>
    </source>
</evidence>
<dbReference type="AlphaFoldDB" id="A0A133VAF6"/>
<gene>
    <name evidence="1" type="ORF">AKJ48_03880</name>
</gene>
<evidence type="ECO:0000313" key="1">
    <source>
        <dbReference type="EMBL" id="KXB03448.1"/>
    </source>
</evidence>
<dbReference type="InterPro" id="IPR029057">
    <property type="entry name" value="PRTase-like"/>
</dbReference>
<dbReference type="Proteomes" id="UP000070076">
    <property type="component" value="Unassembled WGS sequence"/>
</dbReference>
<proteinExistence type="predicted"/>
<organism evidence="1 2">
    <name type="scientific">candidate division MSBL1 archaeon SCGC-AAA261O19</name>
    <dbReference type="NCBI Taxonomy" id="1698277"/>
    <lineage>
        <taxon>Archaea</taxon>
        <taxon>Methanobacteriati</taxon>
        <taxon>Methanobacteriota</taxon>
        <taxon>candidate division MSBL1</taxon>
    </lineage>
</organism>
<evidence type="ECO:0000313" key="2">
    <source>
        <dbReference type="Proteomes" id="UP000070076"/>
    </source>
</evidence>
<dbReference type="InterPro" id="IPR000836">
    <property type="entry name" value="PRTase_dom"/>
</dbReference>
<accession>A0A133VAF6</accession>
<reference evidence="1 2" key="1">
    <citation type="journal article" date="2016" name="Sci. Rep.">
        <title>Metabolic traits of an uncultured archaeal lineage -MSBL1- from brine pools of the Red Sea.</title>
        <authorList>
            <person name="Mwirichia R."/>
            <person name="Alam I."/>
            <person name="Rashid M."/>
            <person name="Vinu M."/>
            <person name="Ba-Alawi W."/>
            <person name="Anthony Kamau A."/>
            <person name="Kamanda Ngugi D."/>
            <person name="Goker M."/>
            <person name="Klenk H.P."/>
            <person name="Bajic V."/>
            <person name="Stingl U."/>
        </authorList>
    </citation>
    <scope>NUCLEOTIDE SEQUENCE [LARGE SCALE GENOMIC DNA]</scope>
    <source>
        <strain evidence="1">SCGC-AAA261O19</strain>
    </source>
</reference>
<protein>
    <recommendedName>
        <fullName evidence="3">Phosphoribosyltransferase domain-containing protein</fullName>
    </recommendedName>
</protein>
<keyword evidence="2" id="KW-1185">Reference proteome</keyword>
<dbReference type="EMBL" id="LHYB01000069">
    <property type="protein sequence ID" value="KXB03448.1"/>
    <property type="molecule type" value="Genomic_DNA"/>
</dbReference>
<dbReference type="CDD" id="cd06223">
    <property type="entry name" value="PRTases_typeI"/>
    <property type="match status" value="1"/>
</dbReference>